<feature type="non-terminal residue" evidence="1">
    <location>
        <position position="132"/>
    </location>
</feature>
<comment type="caution">
    <text evidence="1">The sequence shown here is derived from an EMBL/GenBank/DDBJ whole genome shotgun (WGS) entry which is preliminary data.</text>
</comment>
<dbReference type="EMBL" id="LAZR01021929">
    <property type="protein sequence ID" value="KKL83633.1"/>
    <property type="molecule type" value="Genomic_DNA"/>
</dbReference>
<gene>
    <name evidence="1" type="ORF">LCGC14_1972810</name>
</gene>
<dbReference type="AlphaFoldDB" id="A0A0F9FBP8"/>
<reference evidence="1" key="1">
    <citation type="journal article" date="2015" name="Nature">
        <title>Complex archaea that bridge the gap between prokaryotes and eukaryotes.</title>
        <authorList>
            <person name="Spang A."/>
            <person name="Saw J.H."/>
            <person name="Jorgensen S.L."/>
            <person name="Zaremba-Niedzwiedzka K."/>
            <person name="Martijn J."/>
            <person name="Lind A.E."/>
            <person name="van Eijk R."/>
            <person name="Schleper C."/>
            <person name="Guy L."/>
            <person name="Ettema T.J."/>
        </authorList>
    </citation>
    <scope>NUCLEOTIDE SEQUENCE</scope>
</reference>
<proteinExistence type="predicted"/>
<sequence>MIYVSFVSKNTKYEEVIKKYLIPSLIKWNLPYDIEYIENKGSWRNNVLYIGTRHLDGGNARMFLWNGSGTTHNGAFSVGAEWSYSGEEYQSSMITVTSGGQILWFNGGGFNVLANFPIYYTPIKWTTKATAS</sequence>
<organism evidence="1">
    <name type="scientific">marine sediment metagenome</name>
    <dbReference type="NCBI Taxonomy" id="412755"/>
    <lineage>
        <taxon>unclassified sequences</taxon>
        <taxon>metagenomes</taxon>
        <taxon>ecological metagenomes</taxon>
    </lineage>
</organism>
<accession>A0A0F9FBP8</accession>
<name>A0A0F9FBP8_9ZZZZ</name>
<protein>
    <submittedName>
        <fullName evidence="1">Uncharacterized protein</fullName>
    </submittedName>
</protein>
<evidence type="ECO:0000313" key="1">
    <source>
        <dbReference type="EMBL" id="KKL83633.1"/>
    </source>
</evidence>